<dbReference type="Pfam" id="PF10568">
    <property type="entry name" value="Tom37"/>
    <property type="match status" value="1"/>
</dbReference>
<comment type="caution">
    <text evidence="2">The sequence shown here is derived from an EMBL/GenBank/DDBJ whole genome shotgun (WGS) entry which is preliminary data.</text>
</comment>
<organism evidence="2 3">
    <name type="scientific">Glarea lozoyensis (strain ATCC 74030 / MF5533)</name>
    <dbReference type="NCBI Taxonomy" id="1104152"/>
    <lineage>
        <taxon>Eukaryota</taxon>
        <taxon>Fungi</taxon>
        <taxon>Dikarya</taxon>
        <taxon>Ascomycota</taxon>
        <taxon>Pezizomycotina</taxon>
        <taxon>Leotiomycetes</taxon>
        <taxon>Helotiales</taxon>
        <taxon>Helotiaceae</taxon>
        <taxon>Glarea</taxon>
    </lineage>
</organism>
<name>H0EHT3_GLAL7</name>
<evidence type="ECO:0000313" key="3">
    <source>
        <dbReference type="Proteomes" id="UP000005446"/>
    </source>
</evidence>
<sequence>MVLELHVWGPGFSLASIDPHCLAAIAYLQQAVPRGKWTLVATGDPSLSPTNELPALRNGDIWIGGFRNIFHYLAQFSSGEWVLDAGLPEQEGADCIASEGRQTVSGVRYKFLESGLSSAWIPFVDVGARVTSAVACPGNETEISRLMYMGGELE</sequence>
<gene>
    <name evidence="2" type="ORF">M7I_2070</name>
</gene>
<evidence type="ECO:0000313" key="2">
    <source>
        <dbReference type="EMBL" id="EHL01889.1"/>
    </source>
</evidence>
<proteinExistence type="predicted"/>
<dbReference type="CDD" id="cd03078">
    <property type="entry name" value="GST_N_Metaxin1_like"/>
    <property type="match status" value="1"/>
</dbReference>
<evidence type="ECO:0000259" key="1">
    <source>
        <dbReference type="Pfam" id="PF10568"/>
    </source>
</evidence>
<dbReference type="InterPro" id="IPR019564">
    <property type="entry name" value="Sam37/metaxin_N"/>
</dbReference>
<feature type="domain" description="Mitochondrial outer membrane transport complex Sam37/metaxin N-terminal" evidence="1">
    <location>
        <begin position="21"/>
        <end position="97"/>
    </location>
</feature>
<keyword evidence="3" id="KW-1185">Reference proteome</keyword>
<dbReference type="GO" id="GO:0001401">
    <property type="term" value="C:SAM complex"/>
    <property type="evidence" value="ECO:0007669"/>
    <property type="project" value="InterPro"/>
</dbReference>
<dbReference type="HOGENOM" id="CLU_1704407_0_0_1"/>
<protein>
    <submittedName>
        <fullName evidence="2">Putative Metaxin-like protein</fullName>
    </submittedName>
</protein>
<dbReference type="EMBL" id="AGUE01000043">
    <property type="protein sequence ID" value="EHL01889.1"/>
    <property type="molecule type" value="Genomic_DNA"/>
</dbReference>
<accession>H0EHT3</accession>
<dbReference type="InParanoid" id="H0EHT3"/>
<dbReference type="Proteomes" id="UP000005446">
    <property type="component" value="Unassembled WGS sequence"/>
</dbReference>
<dbReference type="OrthoDB" id="5835136at2759"/>
<dbReference type="AlphaFoldDB" id="H0EHT3"/>
<reference evidence="2 3" key="1">
    <citation type="journal article" date="2012" name="Eukaryot. Cell">
        <title>Genome sequence of the fungus Glarea lozoyensis: the first genome sequence of a species from the Helotiaceae family.</title>
        <authorList>
            <person name="Youssar L."/>
            <person name="Gruening B.A."/>
            <person name="Erxleben A."/>
            <person name="Guenther S."/>
            <person name="Huettel W."/>
        </authorList>
    </citation>
    <scope>NUCLEOTIDE SEQUENCE [LARGE SCALE GENOMIC DNA]</scope>
    <source>
        <strain evidence="3">ATCC 74030 / MF5533</strain>
    </source>
</reference>